<dbReference type="EMBL" id="CP074694">
    <property type="protein sequence ID" value="QVL33937.1"/>
    <property type="molecule type" value="Genomic_DNA"/>
</dbReference>
<reference evidence="2" key="1">
    <citation type="submission" date="2021-05" db="EMBL/GenBank/DDBJ databases">
        <title>Complete genome sequence of the cellulolytic planctomycete Telmatocola sphagniphila SP2T and characterization of the first cellulase from planctomycetes.</title>
        <authorList>
            <person name="Rakitin A.L."/>
            <person name="Beletsky A.V."/>
            <person name="Naumoff D.G."/>
            <person name="Kulichevskaya I.S."/>
            <person name="Mardanov A.V."/>
            <person name="Ravin N.V."/>
            <person name="Dedysh S.N."/>
        </authorList>
    </citation>
    <scope>NUCLEOTIDE SEQUENCE</scope>
    <source>
        <strain evidence="2">SP2T</strain>
    </source>
</reference>
<evidence type="ECO:0000256" key="1">
    <source>
        <dbReference type="SAM" id="MobiDB-lite"/>
    </source>
</evidence>
<evidence type="ECO:0000313" key="2">
    <source>
        <dbReference type="EMBL" id="QVL33937.1"/>
    </source>
</evidence>
<evidence type="ECO:0000313" key="3">
    <source>
        <dbReference type="Proteomes" id="UP000676194"/>
    </source>
</evidence>
<dbReference type="InterPro" id="IPR009241">
    <property type="entry name" value="HigB-like"/>
</dbReference>
<proteinExistence type="predicted"/>
<accession>A0A8E6EWM4</accession>
<dbReference type="Pfam" id="PF05973">
    <property type="entry name" value="Gp49"/>
    <property type="match status" value="1"/>
</dbReference>
<organism evidence="2 3">
    <name type="scientific">Telmatocola sphagniphila</name>
    <dbReference type="NCBI Taxonomy" id="1123043"/>
    <lineage>
        <taxon>Bacteria</taxon>
        <taxon>Pseudomonadati</taxon>
        <taxon>Planctomycetota</taxon>
        <taxon>Planctomycetia</taxon>
        <taxon>Gemmatales</taxon>
        <taxon>Gemmataceae</taxon>
    </lineage>
</organism>
<dbReference type="Proteomes" id="UP000676194">
    <property type="component" value="Chromosome"/>
</dbReference>
<dbReference type="AlphaFoldDB" id="A0A8E6EWM4"/>
<keyword evidence="3" id="KW-1185">Reference proteome</keyword>
<protein>
    <submittedName>
        <fullName evidence="2">Type II toxin-antitoxin system RelE/ParE family toxin</fullName>
    </submittedName>
</protein>
<gene>
    <name evidence="2" type="ORF">KIH39_08525</name>
</gene>
<sequence length="90" mass="10427">MLRRLQGGESLEMPHSRPMTSIGSNCHELRIKDETKNWRIFYYLDDDAIVILEVHTKTTQKTPDYVIETCSKRLAAYKQAIKAKKKGDKS</sequence>
<name>A0A8E6EWM4_9BACT</name>
<feature type="region of interest" description="Disordered" evidence="1">
    <location>
        <begin position="1"/>
        <end position="23"/>
    </location>
</feature>
<dbReference type="KEGG" id="tsph:KIH39_08525"/>